<comment type="caution">
    <text evidence="2">The sequence shown here is derived from an EMBL/GenBank/DDBJ whole genome shotgun (WGS) entry which is preliminary data.</text>
</comment>
<keyword evidence="1 2" id="KW-0418">Kinase</keyword>
<reference evidence="2 3" key="1">
    <citation type="submission" date="2017-05" db="EMBL/GenBank/DDBJ databases">
        <authorList>
            <person name="Song R."/>
            <person name="Chenine A.L."/>
            <person name="Ruprecht R.M."/>
        </authorList>
    </citation>
    <scope>NUCLEOTIDE SEQUENCE [LARGE SCALE GENOMIC DNA]</scope>
    <source>
        <strain evidence="2 3">S567_C10_BS</strain>
    </source>
</reference>
<comment type="pathway">
    <text evidence="1">Amino-sugar metabolism; 1,6-anhydro-N-acetylmuramate degradation.</text>
</comment>
<keyword evidence="1" id="KW-0067">ATP-binding</keyword>
<proteinExistence type="inferred from homology"/>
<keyword evidence="1" id="KW-0119">Carbohydrate metabolism</keyword>
<dbReference type="Proteomes" id="UP000194857">
    <property type="component" value="Unassembled WGS sequence"/>
</dbReference>
<comment type="pathway">
    <text evidence="1">Cell wall biogenesis; peptidoglycan recycling.</text>
</comment>
<organism evidence="2 3">
    <name type="scientific">Pseudomonas aeruginosa</name>
    <dbReference type="NCBI Taxonomy" id="287"/>
    <lineage>
        <taxon>Bacteria</taxon>
        <taxon>Pseudomonadati</taxon>
        <taxon>Pseudomonadota</taxon>
        <taxon>Gammaproteobacteria</taxon>
        <taxon>Pseudomonadales</taxon>
        <taxon>Pseudomonadaceae</taxon>
        <taxon>Pseudomonas</taxon>
    </lineage>
</organism>
<dbReference type="AlphaFoldDB" id="A0A241XP82"/>
<dbReference type="Gene3D" id="3.30.420.40">
    <property type="match status" value="2"/>
</dbReference>
<dbReference type="PANTHER" id="PTHR30605">
    <property type="entry name" value="ANHYDRO-N-ACETYLMURAMIC ACID KINASE"/>
    <property type="match status" value="1"/>
</dbReference>
<dbReference type="HAMAP" id="MF_01270">
    <property type="entry name" value="AnhMurNAc_kinase"/>
    <property type="match status" value="1"/>
</dbReference>
<dbReference type="GO" id="GO:0009254">
    <property type="term" value="P:peptidoglycan turnover"/>
    <property type="evidence" value="ECO:0007669"/>
    <property type="project" value="UniProtKB-UniRule"/>
</dbReference>
<dbReference type="RefSeq" id="WP_023464280.1">
    <property type="nucleotide sequence ID" value="NZ_CATOWP010000003.1"/>
</dbReference>
<dbReference type="UniPathway" id="UPA00544"/>
<dbReference type="GO" id="GO:0016773">
    <property type="term" value="F:phosphotransferase activity, alcohol group as acceptor"/>
    <property type="evidence" value="ECO:0007669"/>
    <property type="project" value="UniProtKB-UniRule"/>
</dbReference>
<accession>A0A241XP82</accession>
<comment type="catalytic activity">
    <reaction evidence="1">
        <text>1,6-anhydro-N-acetyl-beta-muramate + ATP + H2O = N-acetyl-D-muramate 6-phosphate + ADP + H(+)</text>
        <dbReference type="Rhea" id="RHEA:24952"/>
        <dbReference type="ChEBI" id="CHEBI:15377"/>
        <dbReference type="ChEBI" id="CHEBI:15378"/>
        <dbReference type="ChEBI" id="CHEBI:30616"/>
        <dbReference type="ChEBI" id="CHEBI:58690"/>
        <dbReference type="ChEBI" id="CHEBI:58722"/>
        <dbReference type="ChEBI" id="CHEBI:456216"/>
        <dbReference type="EC" id="2.7.1.170"/>
    </reaction>
</comment>
<name>A0A241XP82_PSEAI</name>
<dbReference type="EC" id="2.7.1.170" evidence="1"/>
<dbReference type="EMBL" id="NFFZ01000009">
    <property type="protein sequence ID" value="OTI60446.1"/>
    <property type="molecule type" value="Genomic_DNA"/>
</dbReference>
<evidence type="ECO:0000313" key="2">
    <source>
        <dbReference type="EMBL" id="OTI60446.1"/>
    </source>
</evidence>
<dbReference type="GO" id="GO:0097175">
    <property type="term" value="P:1,6-anhydro-N-acetyl-beta-muramic acid catabolic process"/>
    <property type="evidence" value="ECO:0007669"/>
    <property type="project" value="UniProtKB-UniRule"/>
</dbReference>
<evidence type="ECO:0000313" key="3">
    <source>
        <dbReference type="Proteomes" id="UP000194857"/>
    </source>
</evidence>
<dbReference type="GO" id="GO:0005524">
    <property type="term" value="F:ATP binding"/>
    <property type="evidence" value="ECO:0007669"/>
    <property type="project" value="UniProtKB-UniRule"/>
</dbReference>
<dbReference type="NCBIfam" id="NF007139">
    <property type="entry name" value="PRK09585.1-3"/>
    <property type="match status" value="1"/>
</dbReference>
<keyword evidence="1" id="KW-0808">Transferase</keyword>
<dbReference type="UniPathway" id="UPA00343"/>
<keyword evidence="1" id="KW-0547">Nucleotide-binding</keyword>
<sequence>MPRYLGLMSGTSLDGMDIVLIEQGDRTTLLASHYLPMPAGLREDILALCVPGPDEIARAAEVEQRWVALAAQGVRELLLQQQMSPDEVRAIGSHGQTIRHEPARHFTMQIGNPALLAELTGIDVVADFRRRDVAAGGQGAPLVPAFHQALFGDDDASRAVLNIGGFSNVSLLSPGKPVRGFDCGPGNVLMDAWIHHQRGEHFDRDGAWAASGQMNHALLASLLADEFFAARGPKSTGRERFNLSWLQEHLARHPALPAADIQATLLELSARSISESLLDAQPDCKEVLVCGGGAFNTALMKRLALLMPEARVASTDEYGIPPAWMEGMAFAWLAHRFLERLPGNCPDVTGALGPRTLGALYPA</sequence>
<comment type="similarity">
    <text evidence="1">Belongs to the anhydro-N-acetylmuramic acid kinase family.</text>
</comment>
<comment type="function">
    <text evidence="1">Catalyzes the specific phosphorylation of 1,6-anhydro-N-acetylmuramic acid (anhMurNAc) with the simultaneous cleavage of the 1,6-anhydro ring, generating MurNAc-6-P. Is required for the utilization of anhMurNAc either imported from the medium or derived from its own cell wall murein, and thus plays a role in cell wall recycling.</text>
</comment>
<dbReference type="Pfam" id="PF03702">
    <property type="entry name" value="AnmK"/>
    <property type="match status" value="1"/>
</dbReference>
<feature type="binding site" evidence="1">
    <location>
        <begin position="10"/>
        <end position="17"/>
    </location>
    <ligand>
        <name>ATP</name>
        <dbReference type="ChEBI" id="CHEBI:30616"/>
    </ligand>
</feature>
<dbReference type="InterPro" id="IPR005338">
    <property type="entry name" value="Anhydro_N_Ac-Mur_kinase"/>
</dbReference>
<dbReference type="InterPro" id="IPR043129">
    <property type="entry name" value="ATPase_NBD"/>
</dbReference>
<evidence type="ECO:0000256" key="1">
    <source>
        <dbReference type="HAMAP-Rule" id="MF_01270"/>
    </source>
</evidence>
<dbReference type="CDD" id="cd24050">
    <property type="entry name" value="ASKHA_NBD_ANMK"/>
    <property type="match status" value="1"/>
</dbReference>
<protein>
    <recommendedName>
        <fullName evidence="1">Anhydro-N-acetylmuramic acid kinase</fullName>
        <ecNumber evidence="1">2.7.1.170</ecNumber>
    </recommendedName>
    <alternativeName>
        <fullName evidence="1">AnhMurNAc kinase</fullName>
    </alternativeName>
</protein>
<dbReference type="PANTHER" id="PTHR30605:SF0">
    <property type="entry name" value="ANHYDRO-N-ACETYLMURAMIC ACID KINASE"/>
    <property type="match status" value="1"/>
</dbReference>
<dbReference type="GO" id="GO:0016301">
    <property type="term" value="F:kinase activity"/>
    <property type="evidence" value="ECO:0007669"/>
    <property type="project" value="UniProtKB-KW"/>
</dbReference>
<dbReference type="SUPFAM" id="SSF53067">
    <property type="entry name" value="Actin-like ATPase domain"/>
    <property type="match status" value="1"/>
</dbReference>
<gene>
    <name evidence="1" type="primary">anmK</name>
    <name evidence="2" type="ORF">CAZ10_19375</name>
</gene>
<dbReference type="GO" id="GO:0006040">
    <property type="term" value="P:amino sugar metabolic process"/>
    <property type="evidence" value="ECO:0007669"/>
    <property type="project" value="InterPro"/>
</dbReference>